<keyword evidence="3" id="KW-1185">Reference proteome</keyword>
<proteinExistence type="predicted"/>
<dbReference type="OMA" id="MLYKERY"/>
<evidence type="ECO:0000313" key="2">
    <source>
        <dbReference type="EMBL" id="KNE59741.1"/>
    </source>
</evidence>
<dbReference type="VEuPathDB" id="FungiDB:AMAG_05205"/>
<dbReference type="PANTHER" id="PTHR31859:SF1">
    <property type="entry name" value="TETRATRICOPEPTIDE REPEAT PROTEIN 39C"/>
    <property type="match status" value="1"/>
</dbReference>
<dbReference type="STRING" id="578462.A0A0L0SB79"/>
<dbReference type="OrthoDB" id="43460at2759"/>
<evidence type="ECO:0000256" key="1">
    <source>
        <dbReference type="SAM" id="MobiDB-lite"/>
    </source>
</evidence>
<dbReference type="AlphaFoldDB" id="A0A0L0SB79"/>
<dbReference type="Pfam" id="PF10300">
    <property type="entry name" value="Iml2-TPR_39"/>
    <property type="match status" value="1"/>
</dbReference>
<sequence>MSRPTPAPASDLPLDEQLANRIGQANGNGDDLAATFPITDEDDDAASGVGSMQLTQDEEERVEDIGALSVAQLEQHDAEVLVGIDLFFQNQFDAAHAIMRKKSAEDALFALADGLFAILKALTTFDPDAIQAALATLQRAEALASTQYKLATPKPTGSKLGQWIRGGASFLAQSTGLSDSAPFAPGQMRSTVIRAEAALLSSTLHLFQESILGMVRSGLCLRKAQKSYSQAWAQYNKAVKEGEVEKRMDLHTRSGVLFGIGGINMGLSILPAKVLKVIAILGVKGNKQLGFDLLRDASATQGARAVVASLFMSGYNAILSSFAPELLGPSMVPIALRELVPWVRKFPSSPFHLLMLARALRTAGLLVDADRYLARAHDAQSVWPELALLCAYEQGINAMMQLQWDRAAAVFADLGKRAYWSPAFFVFAEGACRAMAGDAEGARGCMERAPAKVVRKYGGRVISVEQYILRKVELYGGRQAFEMYNPGLELLLIWNAYPMMSPTSLSTCRSTVLATLDLLAAQGDADHDALAVQHLILAAIEKALGDTEAATRSLEYVLEDLTVTSETWVPPFAAYHRAVLEIAVGAKQGEAVAELLARGRKWLGKAGKATEFNFEFRLALRFLLATVQLDEWAAVGNALDLPQELINQDFAGMLPADF</sequence>
<gene>
    <name evidence="2" type="ORF">AMAG_05205</name>
</gene>
<name>A0A0L0SB79_ALLM3</name>
<dbReference type="PANTHER" id="PTHR31859">
    <property type="entry name" value="TETRATRICOPEPTIDE REPEAT PROTEIN 39 FAMILY MEMBER"/>
    <property type="match status" value="1"/>
</dbReference>
<evidence type="ECO:0008006" key="4">
    <source>
        <dbReference type="Google" id="ProtNLM"/>
    </source>
</evidence>
<accession>A0A0L0SB79</accession>
<dbReference type="eggNOG" id="KOG3783">
    <property type="taxonomic scope" value="Eukaryota"/>
</dbReference>
<evidence type="ECO:0000313" key="3">
    <source>
        <dbReference type="Proteomes" id="UP000054350"/>
    </source>
</evidence>
<dbReference type="EMBL" id="GG745335">
    <property type="protein sequence ID" value="KNE59741.1"/>
    <property type="molecule type" value="Genomic_DNA"/>
</dbReference>
<dbReference type="Proteomes" id="UP000054350">
    <property type="component" value="Unassembled WGS sequence"/>
</dbReference>
<organism evidence="2 3">
    <name type="scientific">Allomyces macrogynus (strain ATCC 38327)</name>
    <name type="common">Allomyces javanicus var. macrogynus</name>
    <dbReference type="NCBI Taxonomy" id="578462"/>
    <lineage>
        <taxon>Eukaryota</taxon>
        <taxon>Fungi</taxon>
        <taxon>Fungi incertae sedis</taxon>
        <taxon>Blastocladiomycota</taxon>
        <taxon>Blastocladiomycetes</taxon>
        <taxon>Blastocladiales</taxon>
        <taxon>Blastocladiaceae</taxon>
        <taxon>Allomyces</taxon>
    </lineage>
</organism>
<reference evidence="2 3" key="1">
    <citation type="submission" date="2009-11" db="EMBL/GenBank/DDBJ databases">
        <title>Annotation of Allomyces macrogynus ATCC 38327.</title>
        <authorList>
            <consortium name="The Broad Institute Genome Sequencing Platform"/>
            <person name="Russ C."/>
            <person name="Cuomo C."/>
            <person name="Burger G."/>
            <person name="Gray M.W."/>
            <person name="Holland P.W.H."/>
            <person name="King N."/>
            <person name="Lang F.B.F."/>
            <person name="Roger A.J."/>
            <person name="Ruiz-Trillo I."/>
            <person name="Young S.K."/>
            <person name="Zeng Q."/>
            <person name="Gargeya S."/>
            <person name="Fitzgerald M."/>
            <person name="Haas B."/>
            <person name="Abouelleil A."/>
            <person name="Alvarado L."/>
            <person name="Arachchi H.M."/>
            <person name="Berlin A."/>
            <person name="Chapman S.B."/>
            <person name="Gearin G."/>
            <person name="Goldberg J."/>
            <person name="Griggs A."/>
            <person name="Gujja S."/>
            <person name="Hansen M."/>
            <person name="Heiman D."/>
            <person name="Howarth C."/>
            <person name="Larimer J."/>
            <person name="Lui A."/>
            <person name="MacDonald P.J.P."/>
            <person name="McCowen C."/>
            <person name="Montmayeur A."/>
            <person name="Murphy C."/>
            <person name="Neiman D."/>
            <person name="Pearson M."/>
            <person name="Priest M."/>
            <person name="Roberts A."/>
            <person name="Saif S."/>
            <person name="Shea T."/>
            <person name="Sisk P."/>
            <person name="Stolte C."/>
            <person name="Sykes S."/>
            <person name="Wortman J."/>
            <person name="Nusbaum C."/>
            <person name="Birren B."/>
        </authorList>
    </citation>
    <scope>NUCLEOTIDE SEQUENCE [LARGE SCALE GENOMIC DNA]</scope>
    <source>
        <strain evidence="2 3">ATCC 38327</strain>
    </source>
</reference>
<dbReference type="InterPro" id="IPR019412">
    <property type="entry name" value="IML2/TPR_39"/>
</dbReference>
<protein>
    <recommendedName>
        <fullName evidence="4">Tetratricopeptide repeat protein 39B</fullName>
    </recommendedName>
</protein>
<reference evidence="3" key="2">
    <citation type="submission" date="2009-11" db="EMBL/GenBank/DDBJ databases">
        <title>The Genome Sequence of Allomyces macrogynus strain ATCC 38327.</title>
        <authorList>
            <consortium name="The Broad Institute Genome Sequencing Platform"/>
            <person name="Russ C."/>
            <person name="Cuomo C."/>
            <person name="Shea T."/>
            <person name="Young S.K."/>
            <person name="Zeng Q."/>
            <person name="Koehrsen M."/>
            <person name="Haas B."/>
            <person name="Borodovsky M."/>
            <person name="Guigo R."/>
            <person name="Alvarado L."/>
            <person name="Berlin A."/>
            <person name="Borenstein D."/>
            <person name="Chen Z."/>
            <person name="Engels R."/>
            <person name="Freedman E."/>
            <person name="Gellesch M."/>
            <person name="Goldberg J."/>
            <person name="Griggs A."/>
            <person name="Gujja S."/>
            <person name="Heiman D."/>
            <person name="Hepburn T."/>
            <person name="Howarth C."/>
            <person name="Jen D."/>
            <person name="Larson L."/>
            <person name="Lewis B."/>
            <person name="Mehta T."/>
            <person name="Park D."/>
            <person name="Pearson M."/>
            <person name="Roberts A."/>
            <person name="Saif S."/>
            <person name="Shenoy N."/>
            <person name="Sisk P."/>
            <person name="Stolte C."/>
            <person name="Sykes S."/>
            <person name="Walk T."/>
            <person name="White J."/>
            <person name="Yandava C."/>
            <person name="Burger G."/>
            <person name="Gray M.W."/>
            <person name="Holland P.W.H."/>
            <person name="King N."/>
            <person name="Lang F.B.F."/>
            <person name="Roger A.J."/>
            <person name="Ruiz-Trillo I."/>
            <person name="Lander E."/>
            <person name="Nusbaum C."/>
        </authorList>
    </citation>
    <scope>NUCLEOTIDE SEQUENCE [LARGE SCALE GENOMIC DNA]</scope>
    <source>
        <strain evidence="3">ATCC 38327</strain>
    </source>
</reference>
<feature type="region of interest" description="Disordered" evidence="1">
    <location>
        <begin position="22"/>
        <end position="54"/>
    </location>
</feature>